<dbReference type="InterPro" id="IPR017441">
    <property type="entry name" value="Protein_kinase_ATP_BS"/>
</dbReference>
<dbReference type="PROSITE" id="PS50294">
    <property type="entry name" value="WD_REPEATS_REGION"/>
    <property type="match status" value="11"/>
</dbReference>
<feature type="repeat" description="WD" evidence="5">
    <location>
        <begin position="1049"/>
        <end position="1090"/>
    </location>
</feature>
<dbReference type="KEGG" id="rcf:Poly24_31440"/>
<evidence type="ECO:0000256" key="6">
    <source>
        <dbReference type="PROSITE-ProRule" id="PRU10141"/>
    </source>
</evidence>
<keyword evidence="9" id="KW-1133">Transmembrane helix</keyword>
<feature type="repeat" description="WD" evidence="5">
    <location>
        <begin position="965"/>
        <end position="1006"/>
    </location>
</feature>
<dbReference type="Pfam" id="PF00400">
    <property type="entry name" value="WD40"/>
    <property type="match status" value="13"/>
</dbReference>
<dbReference type="InterPro" id="IPR001680">
    <property type="entry name" value="WD40_rpt"/>
</dbReference>
<evidence type="ECO:0000256" key="2">
    <source>
        <dbReference type="ARBA" id="ARBA00022737"/>
    </source>
</evidence>
<keyword evidence="9" id="KW-0472">Membrane</keyword>
<dbReference type="GO" id="GO:0005524">
    <property type="term" value="F:ATP binding"/>
    <property type="evidence" value="ECO:0007669"/>
    <property type="project" value="UniProtKB-UniRule"/>
</dbReference>
<evidence type="ECO:0000256" key="5">
    <source>
        <dbReference type="PROSITE-ProRule" id="PRU00221"/>
    </source>
</evidence>
<dbReference type="PROSITE" id="PS00678">
    <property type="entry name" value="WD_REPEATS_1"/>
    <property type="match status" value="8"/>
</dbReference>
<sequence length="1226" mass="134378">MQRDHEAQQETIDGRADDEPDVLMTISKNWEGSLTSDAEPWHTLKATLGISGEQVGSLQQTFALKLRSVLPTDASGTVSDPSAIADADYQVKSLLGVGGMGAVYAARQQSMDRSVAIKVLKGDSARSESSRLAFVSEAIITGRLDHPNIVPIYDVGKQTDDALFYSMKQVEGVEWKKRFAENSVSENLEILLRVCDAIAFAHNREIIHRDLKPANIMLGPFGEVLVMDWGLAIPTKDHPRRASFPPLGAGGTPCYMAPEMVTNIASIDVRSDVYLLGGILFEIVTGKPPHVLNSQPVGQRERLMAYFRAAANNVIASTEEEGELLDIARKAIATDPADRYQTVPEFQAAIREYLSHEESIELAANAAERLNSAQQCGVYEEFSRARFGFETALEQWPKNERAAVGLKQANFAFASHAFERGDLDLAASLLDEGEPEHASLGLQIGSAIVDRDAKQKQLRRLRFATLAASLAVAIVSSVGALWINSERTKAMVARQEEAAQRKIAQFNELKASAAEVEAKHEADNAVQNMKVAERNAYYSDMLLLRQAWSEGNTVMMRKRLDRHRGADDGRGFEWGYWNRLANCEIFALSGHNNRITGVAYSPDGTRIATASTDWSVRVWDATTGIQLLQFTAHKGGSNRVSFSPDGTRLASCGGDQTVKIWNVETGKQILLLTGHTGRVNSVSYNAIGTRLASAGDDKLVKVWDAKTGQLIHSLTGHTGPVHDTSFGLGDKLASVSRDRTLRIWDAETGLETQTNLSNTSDIYRVKFSPNGTILATAEEESVKVRDAATGQIKDTLDGHLTTVHSLAFSPDGTKLCSGSWDRAIKIWDMATGDELLTLRGHGGPVFDVSFGSDGTRLASASGDHTAKVWDVCSSRESLILSNSKRKSVRSVCFSPDEKLLASTTWGNELIVWDAVAGQEKIAIRNDVGLLKCLAFSPDGTRLASGGNDSLVRIWDPSSLQEKQTLKGHVGKVTSVSFSPDGTVLVSTSEDRTVKVWDAVTGENTRTLERHSDIVQHAAFRPDGLKLATASTDKTVKLWDTTTWQETGTLNGHDIEVTFAVYSPDGGRLITADGRGLVKVWDEASGQLIQSLASHTDRISALSFCSDGSRIASVSRDGSVKVWDAETWQETLSLNGFDKQLNDVSFNSEGTQLITADTSCNLRVWDARQWTPELRMQAYTRSYLTVHRDRAKSLEELRASIRDDKTINDTVRQQASDWAELFWKNRN</sequence>
<feature type="repeat" description="WD" evidence="5">
    <location>
        <begin position="796"/>
        <end position="837"/>
    </location>
</feature>
<keyword evidence="12" id="KW-1185">Reference proteome</keyword>
<name>A0A518JV73_9BACT</name>
<dbReference type="PROSITE" id="PS50082">
    <property type="entry name" value="WD_REPEATS_2"/>
    <property type="match status" value="13"/>
</dbReference>
<feature type="repeat" description="WD" evidence="5">
    <location>
        <begin position="672"/>
        <end position="713"/>
    </location>
</feature>
<reference evidence="11 12" key="1">
    <citation type="submission" date="2019-02" db="EMBL/GenBank/DDBJ databases">
        <title>Deep-cultivation of Planctomycetes and their phenomic and genomic characterization uncovers novel biology.</title>
        <authorList>
            <person name="Wiegand S."/>
            <person name="Jogler M."/>
            <person name="Boedeker C."/>
            <person name="Pinto D."/>
            <person name="Vollmers J."/>
            <person name="Rivas-Marin E."/>
            <person name="Kohn T."/>
            <person name="Peeters S.H."/>
            <person name="Heuer A."/>
            <person name="Rast P."/>
            <person name="Oberbeckmann S."/>
            <person name="Bunk B."/>
            <person name="Jeske O."/>
            <person name="Meyerdierks A."/>
            <person name="Storesund J.E."/>
            <person name="Kallscheuer N."/>
            <person name="Luecker S."/>
            <person name="Lage O.M."/>
            <person name="Pohl T."/>
            <person name="Merkel B.J."/>
            <person name="Hornburger P."/>
            <person name="Mueller R.-W."/>
            <person name="Bruemmer F."/>
            <person name="Labrenz M."/>
            <person name="Spormann A.M."/>
            <person name="Op den Camp H."/>
            <person name="Overmann J."/>
            <person name="Amann R."/>
            <person name="Jetten M.S.M."/>
            <person name="Mascher T."/>
            <person name="Medema M.H."/>
            <person name="Devos D.P."/>
            <person name="Kaster A.-K."/>
            <person name="Ovreas L."/>
            <person name="Rohde M."/>
            <person name="Galperin M.Y."/>
            <person name="Jogler C."/>
        </authorList>
    </citation>
    <scope>NUCLEOTIDE SEQUENCE [LARGE SCALE GENOMIC DNA]</scope>
    <source>
        <strain evidence="11 12">Poly24</strain>
    </source>
</reference>
<proteinExistence type="predicted"/>
<dbReference type="PROSITE" id="PS50011">
    <property type="entry name" value="PROTEIN_KINASE_DOM"/>
    <property type="match status" value="1"/>
</dbReference>
<dbReference type="RefSeq" id="WP_145096902.1">
    <property type="nucleotide sequence ID" value="NZ_CP036348.1"/>
</dbReference>
<dbReference type="SUPFAM" id="SSF56112">
    <property type="entry name" value="Protein kinase-like (PK-like)"/>
    <property type="match status" value="1"/>
</dbReference>
<dbReference type="SUPFAM" id="SSF50978">
    <property type="entry name" value="WD40 repeat-like"/>
    <property type="match status" value="2"/>
</dbReference>
<feature type="repeat" description="WD" evidence="5">
    <location>
        <begin position="1007"/>
        <end position="1048"/>
    </location>
</feature>
<dbReference type="InterPro" id="IPR020472">
    <property type="entry name" value="WD40_PAC1"/>
</dbReference>
<dbReference type="PROSITE" id="PS00107">
    <property type="entry name" value="PROTEIN_KINASE_ATP"/>
    <property type="match status" value="1"/>
</dbReference>
<dbReference type="SMART" id="SM00320">
    <property type="entry name" value="WD40"/>
    <property type="match status" value="14"/>
</dbReference>
<keyword evidence="2" id="KW-0677">Repeat</keyword>
<evidence type="ECO:0000256" key="7">
    <source>
        <dbReference type="SAM" id="Coils"/>
    </source>
</evidence>
<evidence type="ECO:0000256" key="4">
    <source>
        <dbReference type="ARBA" id="ARBA00022840"/>
    </source>
</evidence>
<evidence type="ECO:0000256" key="9">
    <source>
        <dbReference type="SAM" id="Phobius"/>
    </source>
</evidence>
<dbReference type="Gene3D" id="3.30.200.20">
    <property type="entry name" value="Phosphorylase Kinase, domain 1"/>
    <property type="match status" value="1"/>
</dbReference>
<accession>A0A518JV73</accession>
<dbReference type="InterPro" id="IPR015943">
    <property type="entry name" value="WD40/YVTN_repeat-like_dom_sf"/>
</dbReference>
<keyword evidence="3 6" id="KW-0547">Nucleotide-binding</keyword>
<dbReference type="AlphaFoldDB" id="A0A518JV73"/>
<feature type="repeat" description="WD" evidence="5">
    <location>
        <begin position="630"/>
        <end position="671"/>
    </location>
</feature>
<evidence type="ECO:0000256" key="1">
    <source>
        <dbReference type="ARBA" id="ARBA00022574"/>
    </source>
</evidence>
<evidence type="ECO:0000313" key="12">
    <source>
        <dbReference type="Proteomes" id="UP000315082"/>
    </source>
</evidence>
<dbReference type="CDD" id="cd14014">
    <property type="entry name" value="STKc_PknB_like"/>
    <property type="match status" value="1"/>
</dbReference>
<evidence type="ECO:0000256" key="8">
    <source>
        <dbReference type="SAM" id="MobiDB-lite"/>
    </source>
</evidence>
<feature type="repeat" description="WD" evidence="5">
    <location>
        <begin position="1091"/>
        <end position="1132"/>
    </location>
</feature>
<feature type="transmembrane region" description="Helical" evidence="9">
    <location>
        <begin position="461"/>
        <end position="483"/>
    </location>
</feature>
<feature type="compositionally biased region" description="Basic and acidic residues" evidence="8">
    <location>
        <begin position="1"/>
        <end position="17"/>
    </location>
</feature>
<keyword evidence="7" id="KW-0175">Coiled coil</keyword>
<organism evidence="11 12">
    <name type="scientific">Rosistilla carotiformis</name>
    <dbReference type="NCBI Taxonomy" id="2528017"/>
    <lineage>
        <taxon>Bacteria</taxon>
        <taxon>Pseudomonadati</taxon>
        <taxon>Planctomycetota</taxon>
        <taxon>Planctomycetia</taxon>
        <taxon>Pirellulales</taxon>
        <taxon>Pirellulaceae</taxon>
        <taxon>Rosistilla</taxon>
    </lineage>
</organism>
<keyword evidence="4 6" id="KW-0067">ATP-binding</keyword>
<feature type="repeat" description="WD" evidence="5">
    <location>
        <begin position="714"/>
        <end position="754"/>
    </location>
</feature>
<dbReference type="Proteomes" id="UP000315082">
    <property type="component" value="Chromosome"/>
</dbReference>
<feature type="repeat" description="WD" evidence="5">
    <location>
        <begin position="881"/>
        <end position="922"/>
    </location>
</feature>
<feature type="coiled-coil region" evidence="7">
    <location>
        <begin position="499"/>
        <end position="535"/>
    </location>
</feature>
<dbReference type="PANTHER" id="PTHR19879">
    <property type="entry name" value="TRANSCRIPTION INITIATION FACTOR TFIID"/>
    <property type="match status" value="1"/>
</dbReference>
<dbReference type="Pfam" id="PF00069">
    <property type="entry name" value="Pkinase"/>
    <property type="match status" value="1"/>
</dbReference>
<dbReference type="InterPro" id="IPR036322">
    <property type="entry name" value="WD40_repeat_dom_sf"/>
</dbReference>
<evidence type="ECO:0000313" key="11">
    <source>
        <dbReference type="EMBL" id="QDV69428.1"/>
    </source>
</evidence>
<evidence type="ECO:0000259" key="10">
    <source>
        <dbReference type="PROSITE" id="PS50011"/>
    </source>
</evidence>
<dbReference type="PROSITE" id="PS00108">
    <property type="entry name" value="PROTEIN_KINASE_ST"/>
    <property type="match status" value="1"/>
</dbReference>
<feature type="region of interest" description="Disordered" evidence="8">
    <location>
        <begin position="1"/>
        <end position="20"/>
    </location>
</feature>
<dbReference type="Gene3D" id="2.130.10.10">
    <property type="entry name" value="YVTN repeat-like/Quinoprotein amine dehydrogenase"/>
    <property type="match status" value="5"/>
</dbReference>
<feature type="binding site" evidence="6">
    <location>
        <position position="118"/>
    </location>
    <ligand>
        <name>ATP</name>
        <dbReference type="ChEBI" id="CHEBI:30616"/>
    </ligand>
</feature>
<dbReference type="OrthoDB" id="500858at2"/>
<dbReference type="EC" id="2.7.11.1" evidence="11"/>
<dbReference type="InterPro" id="IPR008271">
    <property type="entry name" value="Ser/Thr_kinase_AS"/>
</dbReference>
<dbReference type="PRINTS" id="PR00320">
    <property type="entry name" value="GPROTEINBRPT"/>
</dbReference>
<feature type="repeat" description="WD" evidence="5">
    <location>
        <begin position="923"/>
        <end position="964"/>
    </location>
</feature>
<feature type="repeat" description="WD" evidence="5">
    <location>
        <begin position="1133"/>
        <end position="1165"/>
    </location>
</feature>
<protein>
    <submittedName>
        <fullName evidence="11">Serine/threonine-protein kinase PknB</fullName>
        <ecNumber evidence="11">2.7.11.1</ecNumber>
    </submittedName>
</protein>
<dbReference type="SMART" id="SM00220">
    <property type="entry name" value="S_TKc"/>
    <property type="match status" value="1"/>
</dbReference>
<dbReference type="InterPro" id="IPR011009">
    <property type="entry name" value="Kinase-like_dom_sf"/>
</dbReference>
<keyword evidence="9" id="KW-0812">Transmembrane</keyword>
<dbReference type="GO" id="GO:0004674">
    <property type="term" value="F:protein serine/threonine kinase activity"/>
    <property type="evidence" value="ECO:0007669"/>
    <property type="project" value="UniProtKB-EC"/>
</dbReference>
<feature type="domain" description="Protein kinase" evidence="10">
    <location>
        <begin position="89"/>
        <end position="354"/>
    </location>
</feature>
<gene>
    <name evidence="11" type="primary">pknB_14</name>
    <name evidence="11" type="ORF">Poly24_31440</name>
</gene>
<dbReference type="InterPro" id="IPR019775">
    <property type="entry name" value="WD40_repeat_CS"/>
</dbReference>
<keyword evidence="11" id="KW-0808">Transferase</keyword>
<feature type="repeat" description="WD" evidence="5">
    <location>
        <begin position="838"/>
        <end position="879"/>
    </location>
</feature>
<dbReference type="Gene3D" id="1.10.510.10">
    <property type="entry name" value="Transferase(Phosphotransferase) domain 1"/>
    <property type="match status" value="1"/>
</dbReference>
<keyword evidence="11" id="KW-0418">Kinase</keyword>
<dbReference type="CDD" id="cd00200">
    <property type="entry name" value="WD40"/>
    <property type="match status" value="2"/>
</dbReference>
<dbReference type="PANTHER" id="PTHR19879:SF9">
    <property type="entry name" value="TRANSCRIPTION INITIATION FACTOR TFIID SUBUNIT 5"/>
    <property type="match status" value="1"/>
</dbReference>
<feature type="repeat" description="WD" evidence="5">
    <location>
        <begin position="588"/>
        <end position="629"/>
    </location>
</feature>
<dbReference type="EMBL" id="CP036348">
    <property type="protein sequence ID" value="QDV69428.1"/>
    <property type="molecule type" value="Genomic_DNA"/>
</dbReference>
<dbReference type="InterPro" id="IPR000719">
    <property type="entry name" value="Prot_kinase_dom"/>
</dbReference>
<evidence type="ECO:0000256" key="3">
    <source>
        <dbReference type="ARBA" id="ARBA00022741"/>
    </source>
</evidence>
<keyword evidence="1 5" id="KW-0853">WD repeat</keyword>